<protein>
    <submittedName>
        <fullName evidence="16">TonB-dependent receptor</fullName>
    </submittedName>
</protein>
<dbReference type="InterPro" id="IPR036942">
    <property type="entry name" value="Beta-barrel_TonB_sf"/>
</dbReference>
<dbReference type="InterPro" id="IPR000531">
    <property type="entry name" value="Beta-barrel_TonB"/>
</dbReference>
<name>A0A511XC18_9PROT</name>
<accession>A0A511XC18</accession>
<evidence type="ECO:0000256" key="7">
    <source>
        <dbReference type="ARBA" id="ARBA00023065"/>
    </source>
</evidence>
<keyword evidence="4" id="KW-0410">Iron transport</keyword>
<evidence type="ECO:0000256" key="1">
    <source>
        <dbReference type="ARBA" id="ARBA00004571"/>
    </source>
</evidence>
<keyword evidence="2 11" id="KW-0813">Transport</keyword>
<comment type="caution">
    <text evidence="16">The sequence shown here is derived from an EMBL/GenBank/DDBJ whole genome shotgun (WGS) entry which is preliminary data.</text>
</comment>
<feature type="domain" description="TonB-dependent receptor plug" evidence="15">
    <location>
        <begin position="90"/>
        <end position="199"/>
    </location>
</feature>
<evidence type="ECO:0000259" key="15">
    <source>
        <dbReference type="Pfam" id="PF07715"/>
    </source>
</evidence>
<keyword evidence="3 11" id="KW-1134">Transmembrane beta strand</keyword>
<keyword evidence="16" id="KW-0675">Receptor</keyword>
<evidence type="ECO:0000256" key="9">
    <source>
        <dbReference type="ARBA" id="ARBA00023136"/>
    </source>
</evidence>
<evidence type="ECO:0000256" key="6">
    <source>
        <dbReference type="ARBA" id="ARBA00023004"/>
    </source>
</evidence>
<evidence type="ECO:0000256" key="13">
    <source>
        <dbReference type="SAM" id="SignalP"/>
    </source>
</evidence>
<feature type="domain" description="TonB-dependent receptor-like beta-barrel" evidence="14">
    <location>
        <begin position="306"/>
        <end position="739"/>
    </location>
</feature>
<dbReference type="PROSITE" id="PS52016">
    <property type="entry name" value="TONB_DEPENDENT_REC_3"/>
    <property type="match status" value="1"/>
</dbReference>
<keyword evidence="10 11" id="KW-0998">Cell outer membrane</keyword>
<evidence type="ECO:0000256" key="10">
    <source>
        <dbReference type="ARBA" id="ARBA00023237"/>
    </source>
</evidence>
<evidence type="ECO:0000256" key="2">
    <source>
        <dbReference type="ARBA" id="ARBA00022448"/>
    </source>
</evidence>
<dbReference type="Gene3D" id="2.40.170.20">
    <property type="entry name" value="TonB-dependent receptor, beta-barrel domain"/>
    <property type="match status" value="1"/>
</dbReference>
<evidence type="ECO:0000256" key="8">
    <source>
        <dbReference type="ARBA" id="ARBA00023077"/>
    </source>
</evidence>
<reference evidence="16 17" key="1">
    <citation type="submission" date="2019-07" db="EMBL/GenBank/DDBJ databases">
        <title>Whole genome shotgun sequence of Acetobacter nitrogenifigens NBRC 105050.</title>
        <authorList>
            <person name="Hosoyama A."/>
            <person name="Uohara A."/>
            <person name="Ohji S."/>
            <person name="Ichikawa N."/>
        </authorList>
    </citation>
    <scope>NUCLEOTIDE SEQUENCE [LARGE SCALE GENOMIC DNA]</scope>
    <source>
        <strain evidence="16 17">NBRC 105050</strain>
    </source>
</reference>
<sequence length="772" mass="84230">MTPVKFCSARSVLLMTGSIGALVIAGSSTAVAATTHQPQKRAVAAHAVSPAAPVAVASRPVAKGRPAARRLPRSEEAVTVTARRRNERATDVPEAVYTIKPSQISTLTVAGDDIRSLAGRTPSLNIESSFGRTFPRIYIRGLGNANFDTNSAQPVAMYYDDVVLDNPVLRSFPLFDLADTEVLAGPQGTLFGRNTPAGVINIHSKGPEDKTTGYISQSYGTFNSAVTQGAVNIAVVPHKFSMRLSIINQRRDNWVHNVYDGPRWKKSLEGYEDIAGRLQGLYTIDDSANILFEVNARHVEGTATLFRANLYQHGYQGIRPGYDIYNVSQNGDNAQNLTTAGGHIKATKNFAHFGVQLISSWTEGSLSSIGSIDGGNPSTVPFSVQTGTSAPKISQTTQELRVYTVKTGKFFDQAGVYYFNEFLDDYDYNYNSTTMKTTELANQRQNENSVGVFDSMTYDILHNLSVTGGIRYTYDFKNFSATRIFGGDGPLALSQASHSNNISWDASVNYKITPNMSVYFRAATGFLAPSFQGRLTSNSYISKASAERNTSFELGYKANLAQGRVQLTGAAYMWNTKNMQLTASGGTSNQIQLLNADHVVGRGFEFSAQTYPIENLSISANMSYNFTQIHSPGLESGACGVGCTMLNPIDATTGLAKINGNGLPYAPRWIANLNASYRIPLTNTKRLVLSTDWSWRSQEFFTLYRSVEFEGKALLLGGASLAYEDTKHHYSASVYVRNITNKVIGIGALDFDNYTGYINDPRIIGGSLRYDF</sequence>
<keyword evidence="8 12" id="KW-0798">TonB box</keyword>
<dbReference type="Pfam" id="PF00593">
    <property type="entry name" value="TonB_dep_Rec_b-barrel"/>
    <property type="match status" value="1"/>
</dbReference>
<keyword evidence="5 11" id="KW-0812">Transmembrane</keyword>
<keyword evidence="6" id="KW-0408">Iron</keyword>
<dbReference type="PANTHER" id="PTHR32552:SF81">
    <property type="entry name" value="TONB-DEPENDENT OUTER MEMBRANE RECEPTOR"/>
    <property type="match status" value="1"/>
</dbReference>
<dbReference type="GO" id="GO:0006826">
    <property type="term" value="P:iron ion transport"/>
    <property type="evidence" value="ECO:0007669"/>
    <property type="project" value="UniProtKB-KW"/>
</dbReference>
<feature type="signal peptide" evidence="13">
    <location>
        <begin position="1"/>
        <end position="32"/>
    </location>
</feature>
<dbReference type="AlphaFoldDB" id="A0A511XC18"/>
<dbReference type="OrthoDB" id="7413795at2"/>
<comment type="similarity">
    <text evidence="11 12">Belongs to the TonB-dependent receptor family.</text>
</comment>
<dbReference type="Pfam" id="PF07715">
    <property type="entry name" value="Plug"/>
    <property type="match status" value="1"/>
</dbReference>
<evidence type="ECO:0000256" key="12">
    <source>
        <dbReference type="RuleBase" id="RU003357"/>
    </source>
</evidence>
<proteinExistence type="inferred from homology"/>
<keyword evidence="7" id="KW-0406">Ion transport</keyword>
<organism evidence="16 17">
    <name type="scientific">Acetobacter nitrogenifigens DSM 23921 = NBRC 105050</name>
    <dbReference type="NCBI Taxonomy" id="1120919"/>
    <lineage>
        <taxon>Bacteria</taxon>
        <taxon>Pseudomonadati</taxon>
        <taxon>Pseudomonadota</taxon>
        <taxon>Alphaproteobacteria</taxon>
        <taxon>Acetobacterales</taxon>
        <taxon>Acetobacteraceae</taxon>
        <taxon>Acetobacter</taxon>
    </lineage>
</organism>
<dbReference type="PANTHER" id="PTHR32552">
    <property type="entry name" value="FERRICHROME IRON RECEPTOR-RELATED"/>
    <property type="match status" value="1"/>
</dbReference>
<keyword evidence="9 11" id="KW-0472">Membrane</keyword>
<dbReference type="STRING" id="1120919.GCA_000429165_02491"/>
<gene>
    <name evidence="16" type="primary">fyuA_2</name>
    <name evidence="16" type="ORF">ANI02nite_24010</name>
</gene>
<keyword evidence="17" id="KW-1185">Reference proteome</keyword>
<evidence type="ECO:0000313" key="17">
    <source>
        <dbReference type="Proteomes" id="UP000321635"/>
    </source>
</evidence>
<comment type="subcellular location">
    <subcellularLocation>
        <location evidence="1 11">Cell outer membrane</location>
        <topology evidence="1 11">Multi-pass membrane protein</topology>
    </subcellularLocation>
</comment>
<evidence type="ECO:0000313" key="16">
    <source>
        <dbReference type="EMBL" id="GEN60517.1"/>
    </source>
</evidence>
<evidence type="ECO:0000256" key="4">
    <source>
        <dbReference type="ARBA" id="ARBA00022496"/>
    </source>
</evidence>
<evidence type="ECO:0000256" key="5">
    <source>
        <dbReference type="ARBA" id="ARBA00022692"/>
    </source>
</evidence>
<dbReference type="InterPro" id="IPR012910">
    <property type="entry name" value="Plug_dom"/>
</dbReference>
<evidence type="ECO:0000256" key="3">
    <source>
        <dbReference type="ARBA" id="ARBA00022452"/>
    </source>
</evidence>
<evidence type="ECO:0000259" key="14">
    <source>
        <dbReference type="Pfam" id="PF00593"/>
    </source>
</evidence>
<dbReference type="SUPFAM" id="SSF56935">
    <property type="entry name" value="Porins"/>
    <property type="match status" value="1"/>
</dbReference>
<feature type="chain" id="PRO_5021905444" evidence="13">
    <location>
        <begin position="33"/>
        <end position="772"/>
    </location>
</feature>
<dbReference type="EMBL" id="BJYF01000018">
    <property type="protein sequence ID" value="GEN60517.1"/>
    <property type="molecule type" value="Genomic_DNA"/>
</dbReference>
<keyword evidence="13" id="KW-0732">Signal</keyword>
<evidence type="ECO:0000256" key="11">
    <source>
        <dbReference type="PROSITE-ProRule" id="PRU01360"/>
    </source>
</evidence>
<dbReference type="Proteomes" id="UP000321635">
    <property type="component" value="Unassembled WGS sequence"/>
</dbReference>
<dbReference type="GO" id="GO:0009279">
    <property type="term" value="C:cell outer membrane"/>
    <property type="evidence" value="ECO:0007669"/>
    <property type="project" value="UniProtKB-SubCell"/>
</dbReference>
<dbReference type="InterPro" id="IPR039426">
    <property type="entry name" value="TonB-dep_rcpt-like"/>
</dbReference>